<feature type="region of interest" description="Disordered" evidence="1">
    <location>
        <begin position="307"/>
        <end position="346"/>
    </location>
</feature>
<accession>A0A6A5S8J2</accession>
<evidence type="ECO:0000313" key="3">
    <source>
        <dbReference type="Proteomes" id="UP000800038"/>
    </source>
</evidence>
<proteinExistence type="predicted"/>
<reference evidence="2" key="1">
    <citation type="journal article" date="2020" name="Stud. Mycol.">
        <title>101 Dothideomycetes genomes: a test case for predicting lifestyles and emergence of pathogens.</title>
        <authorList>
            <person name="Haridas S."/>
            <person name="Albert R."/>
            <person name="Binder M."/>
            <person name="Bloem J."/>
            <person name="Labutti K."/>
            <person name="Salamov A."/>
            <person name="Andreopoulos B."/>
            <person name="Baker S."/>
            <person name="Barry K."/>
            <person name="Bills G."/>
            <person name="Bluhm B."/>
            <person name="Cannon C."/>
            <person name="Castanera R."/>
            <person name="Culley D."/>
            <person name="Daum C."/>
            <person name="Ezra D."/>
            <person name="Gonzalez J."/>
            <person name="Henrissat B."/>
            <person name="Kuo A."/>
            <person name="Liang C."/>
            <person name="Lipzen A."/>
            <person name="Lutzoni F."/>
            <person name="Magnuson J."/>
            <person name="Mondo S."/>
            <person name="Nolan M."/>
            <person name="Ohm R."/>
            <person name="Pangilinan J."/>
            <person name="Park H.-J."/>
            <person name="Ramirez L."/>
            <person name="Alfaro M."/>
            <person name="Sun H."/>
            <person name="Tritt A."/>
            <person name="Yoshinaga Y."/>
            <person name="Zwiers L.-H."/>
            <person name="Turgeon B."/>
            <person name="Goodwin S."/>
            <person name="Spatafora J."/>
            <person name="Crous P."/>
            <person name="Grigoriev I."/>
        </authorList>
    </citation>
    <scope>NUCLEOTIDE SEQUENCE</scope>
    <source>
        <strain evidence="2">CBS 161.51</strain>
    </source>
</reference>
<feature type="compositionally biased region" description="Basic residues" evidence="1">
    <location>
        <begin position="321"/>
        <end position="332"/>
    </location>
</feature>
<organism evidence="2 3">
    <name type="scientific">Clathrospora elynae</name>
    <dbReference type="NCBI Taxonomy" id="706981"/>
    <lineage>
        <taxon>Eukaryota</taxon>
        <taxon>Fungi</taxon>
        <taxon>Dikarya</taxon>
        <taxon>Ascomycota</taxon>
        <taxon>Pezizomycotina</taxon>
        <taxon>Dothideomycetes</taxon>
        <taxon>Pleosporomycetidae</taxon>
        <taxon>Pleosporales</taxon>
        <taxon>Diademaceae</taxon>
        <taxon>Clathrospora</taxon>
    </lineage>
</organism>
<dbReference type="OrthoDB" id="3786150at2759"/>
<evidence type="ECO:0000256" key="1">
    <source>
        <dbReference type="SAM" id="MobiDB-lite"/>
    </source>
</evidence>
<gene>
    <name evidence="2" type="ORF">EJ02DRAFT_438890</name>
</gene>
<protein>
    <submittedName>
        <fullName evidence="2">Uncharacterized protein</fullName>
    </submittedName>
</protein>
<evidence type="ECO:0000313" key="2">
    <source>
        <dbReference type="EMBL" id="KAF1935930.1"/>
    </source>
</evidence>
<name>A0A6A5S8J2_9PLEO</name>
<feature type="region of interest" description="Disordered" evidence="1">
    <location>
        <begin position="31"/>
        <end position="93"/>
    </location>
</feature>
<feature type="compositionally biased region" description="Polar residues" evidence="1">
    <location>
        <begin position="31"/>
        <end position="41"/>
    </location>
</feature>
<dbReference type="AlphaFoldDB" id="A0A6A5S8J2"/>
<sequence length="381" mass="42852">MSKRPANLLLAAEMTPKKQKVVDFAVREQNTAVTKASTTPGEKSKRPPPKGVAIPPPNLFWGMKPLPGGPRPDPVQPSARDSNGATHPPMWEDRKYRFKRGSRYVKYFGPIAPENLNGLPETLDQEELLVIPLIDMRPKCKKDPTPRRTPLMYTYGGKPKDWNHMQSIKALNDRRYQGIDRTTVDAPWTRMEREYLASLLGEFPDASIWDLTEQHNDRFMGKDFVHGTGFPFANLSTGRTVESIRYEYTTYKPAYDQGQAPDMVRFRNDFSTEGKTTRASKRMQNSFGLHSKALELAYDKDIDVDAEDEGAGEDNEDCRKTSKKAMTKTRAPKKSESVVPDSGDEGDIVDHAKAVAEEQKVLTETSVGIQTQVISWKSVGT</sequence>
<feature type="compositionally biased region" description="Acidic residues" evidence="1">
    <location>
        <begin position="307"/>
        <end position="316"/>
    </location>
</feature>
<dbReference type="Proteomes" id="UP000800038">
    <property type="component" value="Unassembled WGS sequence"/>
</dbReference>
<dbReference type="EMBL" id="ML976224">
    <property type="protein sequence ID" value="KAF1935930.1"/>
    <property type="molecule type" value="Genomic_DNA"/>
</dbReference>
<keyword evidence="3" id="KW-1185">Reference proteome</keyword>